<dbReference type="FunFam" id="2.40.110.10:FF:000001">
    <property type="entry name" value="Acyl-CoA dehydrogenase, mitochondrial"/>
    <property type="match status" value="1"/>
</dbReference>
<dbReference type="FunFam" id="1.10.540.10:FF:000002">
    <property type="entry name" value="Acyl-CoA dehydrogenase FadE19"/>
    <property type="match status" value="1"/>
</dbReference>
<dbReference type="Pfam" id="PF02770">
    <property type="entry name" value="Acyl-CoA_dh_M"/>
    <property type="match status" value="1"/>
</dbReference>
<evidence type="ECO:0000259" key="7">
    <source>
        <dbReference type="Pfam" id="PF00441"/>
    </source>
</evidence>
<dbReference type="Pfam" id="PF00441">
    <property type="entry name" value="Acyl-CoA_dh_1"/>
    <property type="match status" value="1"/>
</dbReference>
<dbReference type="PIRSF" id="PIRSF016578">
    <property type="entry name" value="HsaA"/>
    <property type="match status" value="1"/>
</dbReference>
<dbReference type="InterPro" id="IPR046373">
    <property type="entry name" value="Acyl-CoA_Oxase/DH_mid-dom_sf"/>
</dbReference>
<evidence type="ECO:0000256" key="5">
    <source>
        <dbReference type="ARBA" id="ARBA00023002"/>
    </source>
</evidence>
<dbReference type="EMBL" id="JXYS01000018">
    <property type="protein sequence ID" value="KJF18406.1"/>
    <property type="molecule type" value="Genomic_DNA"/>
</dbReference>
<dbReference type="InterPro" id="IPR009100">
    <property type="entry name" value="AcylCoA_DH/oxidase_NM_dom_sf"/>
</dbReference>
<dbReference type="FunFam" id="1.20.140.10:FF:000004">
    <property type="entry name" value="Acyl-CoA dehydrogenase FadE25"/>
    <property type="match status" value="1"/>
</dbReference>
<evidence type="ECO:0000313" key="11">
    <source>
        <dbReference type="Proteomes" id="UP000032360"/>
    </source>
</evidence>
<evidence type="ECO:0000259" key="8">
    <source>
        <dbReference type="Pfam" id="PF02770"/>
    </source>
</evidence>
<evidence type="ECO:0000259" key="9">
    <source>
        <dbReference type="Pfam" id="PF02771"/>
    </source>
</evidence>
<dbReference type="InterPro" id="IPR009075">
    <property type="entry name" value="AcylCo_DH/oxidase_C"/>
</dbReference>
<organism evidence="10 11">
    <name type="scientific">Acidithrix ferrooxidans</name>
    <dbReference type="NCBI Taxonomy" id="1280514"/>
    <lineage>
        <taxon>Bacteria</taxon>
        <taxon>Bacillati</taxon>
        <taxon>Actinomycetota</taxon>
        <taxon>Acidimicrobiia</taxon>
        <taxon>Acidimicrobiales</taxon>
        <taxon>Acidimicrobiaceae</taxon>
        <taxon>Acidithrix</taxon>
    </lineage>
</organism>
<dbReference type="PANTHER" id="PTHR43884:SF12">
    <property type="entry name" value="ISOVALERYL-COA DEHYDROGENASE, MITOCHONDRIAL-RELATED"/>
    <property type="match status" value="1"/>
</dbReference>
<dbReference type="PROSITE" id="PS00073">
    <property type="entry name" value="ACYL_COA_DH_2"/>
    <property type="match status" value="1"/>
</dbReference>
<dbReference type="InterPro" id="IPR037069">
    <property type="entry name" value="AcylCoA_DH/ox_N_sf"/>
</dbReference>
<dbReference type="EC" id="1.3.99.-" evidence="10"/>
<dbReference type="STRING" id="1280514.AXFE_07940"/>
<sequence length="411" mass="45211">MNQTICNYLERYCRKFLPILFRIRLSGKIHVVSVFQLNEEQRQFASIMREFAEAKIAPHAVEVDKSETFPWNSYKECLTMELPSLGVPSEYGGSGADHVTQAIMVEELARVCGSTSLTMLISKLGMIPVINWGSKYLKEKYLPNVASGKAQASYALSEADAGSDVASMKTTAVRDGDFYILNGAKYWITNAGISDTYTVFAKTDSTKGHRGISAFVVEAKWGVKVAKLEHKLGMRGSPTGEVIFEDVRVPVENRIGDEGQGFYIAMGTLDRSRPTIGAQAVGIAQGALDYAAQYLKSRNQFGHPIAEFQGLQFMVADMATKIEAARGLVYRACSLIDSDPENELSKIGAMAKMFASDTSMSVVVDALQLLGGYGYTTDFPMERFLRDAKITQIYEGTNQIQRVVVAKKILG</sequence>
<name>A0A0D8HMV8_9ACTN</name>
<keyword evidence="11" id="KW-1185">Reference proteome</keyword>
<dbReference type="InterPro" id="IPR006091">
    <property type="entry name" value="Acyl-CoA_Oxase/DH_mid-dom"/>
</dbReference>
<feature type="domain" description="Acyl-CoA dehydrogenase/oxidase N-terminal" evidence="9">
    <location>
        <begin position="38"/>
        <end position="149"/>
    </location>
</feature>
<protein>
    <submittedName>
        <fullName evidence="10">Acyl-CoA dehydrogenase</fullName>
        <ecNumber evidence="10">1.3.99.-</ecNumber>
    </submittedName>
</protein>
<dbReference type="PROSITE" id="PS00072">
    <property type="entry name" value="ACYL_COA_DH_1"/>
    <property type="match status" value="1"/>
</dbReference>
<dbReference type="Gene3D" id="1.20.140.10">
    <property type="entry name" value="Butyryl-CoA Dehydrogenase, subunit A, domain 3"/>
    <property type="match status" value="1"/>
</dbReference>
<dbReference type="SUPFAM" id="SSF47203">
    <property type="entry name" value="Acyl-CoA dehydrogenase C-terminal domain-like"/>
    <property type="match status" value="1"/>
</dbReference>
<dbReference type="AlphaFoldDB" id="A0A0D8HMV8"/>
<feature type="domain" description="Acyl-CoA oxidase/dehydrogenase middle" evidence="8">
    <location>
        <begin position="154"/>
        <end position="247"/>
    </location>
</feature>
<comment type="cofactor">
    <cofactor evidence="1 6">
        <name>FAD</name>
        <dbReference type="ChEBI" id="CHEBI:57692"/>
    </cofactor>
</comment>
<dbReference type="SUPFAM" id="SSF56645">
    <property type="entry name" value="Acyl-CoA dehydrogenase NM domain-like"/>
    <property type="match status" value="1"/>
</dbReference>
<dbReference type="InterPro" id="IPR013786">
    <property type="entry name" value="AcylCoA_DH/ox_N"/>
</dbReference>
<evidence type="ECO:0000256" key="1">
    <source>
        <dbReference type="ARBA" id="ARBA00001974"/>
    </source>
</evidence>
<dbReference type="InterPro" id="IPR006089">
    <property type="entry name" value="Acyl-CoA_DH_CS"/>
</dbReference>
<accession>A0A0D8HMV8</accession>
<dbReference type="InterPro" id="IPR036250">
    <property type="entry name" value="AcylCo_DH-like_C"/>
</dbReference>
<evidence type="ECO:0000256" key="2">
    <source>
        <dbReference type="ARBA" id="ARBA00009347"/>
    </source>
</evidence>
<dbReference type="Proteomes" id="UP000032360">
    <property type="component" value="Unassembled WGS sequence"/>
</dbReference>
<gene>
    <name evidence="10" type="primary">acdA2</name>
    <name evidence="10" type="ORF">AXFE_07940</name>
</gene>
<evidence type="ECO:0000256" key="6">
    <source>
        <dbReference type="RuleBase" id="RU362125"/>
    </source>
</evidence>
<keyword evidence="3 6" id="KW-0285">Flavoprotein</keyword>
<dbReference type="Gene3D" id="1.10.540.10">
    <property type="entry name" value="Acyl-CoA dehydrogenase/oxidase, N-terminal domain"/>
    <property type="match status" value="1"/>
</dbReference>
<comment type="similarity">
    <text evidence="2 6">Belongs to the acyl-CoA dehydrogenase family.</text>
</comment>
<dbReference type="Gene3D" id="2.40.110.10">
    <property type="entry name" value="Butyryl-CoA Dehydrogenase, subunit A, domain 2"/>
    <property type="match status" value="1"/>
</dbReference>
<dbReference type="GO" id="GO:0050660">
    <property type="term" value="F:flavin adenine dinucleotide binding"/>
    <property type="evidence" value="ECO:0007669"/>
    <property type="project" value="InterPro"/>
</dbReference>
<dbReference type="PANTHER" id="PTHR43884">
    <property type="entry name" value="ACYL-COA DEHYDROGENASE"/>
    <property type="match status" value="1"/>
</dbReference>
<keyword evidence="5 6" id="KW-0560">Oxidoreductase</keyword>
<keyword evidence="4 6" id="KW-0274">FAD</keyword>
<feature type="domain" description="Acyl-CoA dehydrogenase/oxidase C-terminal" evidence="7">
    <location>
        <begin position="259"/>
        <end position="409"/>
    </location>
</feature>
<comment type="caution">
    <text evidence="10">The sequence shown here is derived from an EMBL/GenBank/DDBJ whole genome shotgun (WGS) entry which is preliminary data.</text>
</comment>
<dbReference type="PATRIC" id="fig|1280514.3.peg.1049"/>
<reference evidence="10 11" key="1">
    <citation type="submission" date="2015-01" db="EMBL/GenBank/DDBJ databases">
        <title>Draft genome of the acidophilic iron oxidizer Acidithrix ferrooxidans strain Py-F3.</title>
        <authorList>
            <person name="Poehlein A."/>
            <person name="Eisen S."/>
            <person name="Schloemann M."/>
            <person name="Johnson B.D."/>
            <person name="Daniel R."/>
            <person name="Muehling M."/>
        </authorList>
    </citation>
    <scope>NUCLEOTIDE SEQUENCE [LARGE SCALE GENOMIC DNA]</scope>
    <source>
        <strain evidence="10 11">Py-F3</strain>
    </source>
</reference>
<evidence type="ECO:0000256" key="3">
    <source>
        <dbReference type="ARBA" id="ARBA00022630"/>
    </source>
</evidence>
<evidence type="ECO:0000256" key="4">
    <source>
        <dbReference type="ARBA" id="ARBA00022827"/>
    </source>
</evidence>
<proteinExistence type="inferred from homology"/>
<dbReference type="Pfam" id="PF02771">
    <property type="entry name" value="Acyl-CoA_dh_N"/>
    <property type="match status" value="1"/>
</dbReference>
<dbReference type="GO" id="GO:0003995">
    <property type="term" value="F:acyl-CoA dehydrogenase activity"/>
    <property type="evidence" value="ECO:0007669"/>
    <property type="project" value="InterPro"/>
</dbReference>
<evidence type="ECO:0000313" key="10">
    <source>
        <dbReference type="EMBL" id="KJF18406.1"/>
    </source>
</evidence>